<feature type="compositionally biased region" description="Acidic residues" evidence="3">
    <location>
        <begin position="59"/>
        <end position="73"/>
    </location>
</feature>
<dbReference type="FunFam" id="3.40.50.1820:FF:000073">
    <property type="entry name" value="esterase OVCA2 isoform X6"/>
    <property type="match status" value="1"/>
</dbReference>
<accession>A0A8J5V9V2</accession>
<gene>
    <name evidence="5" type="ORF">G9C98_006029</name>
</gene>
<feature type="region of interest" description="Disordered" evidence="3">
    <location>
        <begin position="53"/>
        <end position="77"/>
    </location>
</feature>
<dbReference type="Proteomes" id="UP000729913">
    <property type="component" value="Unassembled WGS sequence"/>
</dbReference>
<comment type="caution">
    <text evidence="5">The sequence shown here is derived from an EMBL/GenBank/DDBJ whole genome shotgun (WGS) entry which is preliminary data.</text>
</comment>
<dbReference type="EMBL" id="JAAOIC020000047">
    <property type="protein sequence ID" value="KAG8037818.1"/>
    <property type="molecule type" value="Genomic_DNA"/>
</dbReference>
<keyword evidence="2" id="KW-0378">Hydrolase</keyword>
<dbReference type="Pfam" id="PF03959">
    <property type="entry name" value="FSH1"/>
    <property type="match status" value="1"/>
</dbReference>
<evidence type="ECO:0000256" key="1">
    <source>
        <dbReference type="ARBA" id="ARBA00005863"/>
    </source>
</evidence>
<dbReference type="GO" id="GO:0005634">
    <property type="term" value="C:nucleus"/>
    <property type="evidence" value="ECO:0007669"/>
    <property type="project" value="TreeGrafter"/>
</dbReference>
<name>A0A8J5V9V2_9HYME</name>
<dbReference type="AlphaFoldDB" id="A0A8J5V9V2"/>
<dbReference type="InterPro" id="IPR050593">
    <property type="entry name" value="LovG"/>
</dbReference>
<evidence type="ECO:0000256" key="2">
    <source>
        <dbReference type="ARBA" id="ARBA00022801"/>
    </source>
</evidence>
<evidence type="ECO:0000259" key="4">
    <source>
        <dbReference type="Pfam" id="PF03959"/>
    </source>
</evidence>
<feature type="domain" description="Serine hydrolase" evidence="4">
    <location>
        <begin position="7"/>
        <end position="218"/>
    </location>
</feature>
<dbReference type="OrthoDB" id="414698at2759"/>
<dbReference type="InterPro" id="IPR005645">
    <property type="entry name" value="FSH-like_dom"/>
</dbReference>
<sequence>MSGSNDNKLRILALHGFRQSDVVFRSKIGSLRKNFKQKIEFYFARAPYVVPPLENDKKDDDEEKTGEDTDDTGEESRGWWFNTEDRAFKAIVPSNMSVGFEDSLKVIEKIFQEQGPFDGVLGFSQGASFVSILCAMQQKNLAHPSIKFKFAIMVCGFKSLCEPHAKFYDEQINLPAFIVYGTTDRLIPIETAESLVNMFKDKKVFVHDGGHYIAGKKHIYNDFFSEMYAIKNSN</sequence>
<keyword evidence="6" id="KW-1185">Reference proteome</keyword>
<dbReference type="GO" id="GO:0016787">
    <property type="term" value="F:hydrolase activity"/>
    <property type="evidence" value="ECO:0007669"/>
    <property type="project" value="UniProtKB-KW"/>
</dbReference>
<evidence type="ECO:0000313" key="5">
    <source>
        <dbReference type="EMBL" id="KAG8037818.1"/>
    </source>
</evidence>
<dbReference type="GO" id="GO:0032526">
    <property type="term" value="P:response to retinoic acid"/>
    <property type="evidence" value="ECO:0007669"/>
    <property type="project" value="TreeGrafter"/>
</dbReference>
<organism evidence="5 6">
    <name type="scientific">Cotesia typhae</name>
    <dbReference type="NCBI Taxonomy" id="2053667"/>
    <lineage>
        <taxon>Eukaryota</taxon>
        <taxon>Metazoa</taxon>
        <taxon>Ecdysozoa</taxon>
        <taxon>Arthropoda</taxon>
        <taxon>Hexapoda</taxon>
        <taxon>Insecta</taxon>
        <taxon>Pterygota</taxon>
        <taxon>Neoptera</taxon>
        <taxon>Endopterygota</taxon>
        <taxon>Hymenoptera</taxon>
        <taxon>Apocrita</taxon>
        <taxon>Ichneumonoidea</taxon>
        <taxon>Braconidae</taxon>
        <taxon>Microgastrinae</taxon>
        <taxon>Cotesia</taxon>
    </lineage>
</organism>
<proteinExistence type="inferred from homology"/>
<dbReference type="GO" id="GO:0005737">
    <property type="term" value="C:cytoplasm"/>
    <property type="evidence" value="ECO:0007669"/>
    <property type="project" value="TreeGrafter"/>
</dbReference>
<evidence type="ECO:0000256" key="3">
    <source>
        <dbReference type="SAM" id="MobiDB-lite"/>
    </source>
</evidence>
<reference evidence="5" key="2">
    <citation type="submission" date="2021-04" db="EMBL/GenBank/DDBJ databases">
        <title>Genome-wide patterns of bracovirus chromosomal integration into multiple host tissues during parasitism.</title>
        <authorList>
            <person name="Chebbi M.A.C."/>
        </authorList>
    </citation>
    <scope>NUCLEOTIDE SEQUENCE</scope>
    <source>
        <tissue evidence="5">Whole body</tissue>
    </source>
</reference>
<protein>
    <recommendedName>
        <fullName evidence="4">Serine hydrolase domain-containing protein</fullName>
    </recommendedName>
</protein>
<reference evidence="5" key="1">
    <citation type="submission" date="2020-03" db="EMBL/GenBank/DDBJ databases">
        <authorList>
            <person name="Chebbi M.A."/>
            <person name="Drezen J.M."/>
        </authorList>
    </citation>
    <scope>NUCLEOTIDE SEQUENCE</scope>
    <source>
        <tissue evidence="5">Whole body</tissue>
    </source>
</reference>
<dbReference type="PANTHER" id="PTHR48070:SF6">
    <property type="entry name" value="ESTERASE OVCA2"/>
    <property type="match status" value="1"/>
</dbReference>
<dbReference type="PANTHER" id="PTHR48070">
    <property type="entry name" value="ESTERASE OVCA2"/>
    <property type="match status" value="1"/>
</dbReference>
<evidence type="ECO:0000313" key="6">
    <source>
        <dbReference type="Proteomes" id="UP000729913"/>
    </source>
</evidence>
<comment type="similarity">
    <text evidence="1">Belongs to the LovG family.</text>
</comment>